<dbReference type="PANTHER" id="PTHR42713:SF3">
    <property type="entry name" value="TRANSCRIPTIONAL REGULATORY PROTEIN HPTR"/>
    <property type="match status" value="1"/>
</dbReference>
<evidence type="ECO:0000256" key="3">
    <source>
        <dbReference type="ARBA" id="ARBA00022553"/>
    </source>
</evidence>
<dbReference type="InterPro" id="IPR009057">
    <property type="entry name" value="Homeodomain-like_sf"/>
</dbReference>
<evidence type="ECO:0000256" key="4">
    <source>
        <dbReference type="ARBA" id="ARBA00023012"/>
    </source>
</evidence>
<dbReference type="SUPFAM" id="SSF52172">
    <property type="entry name" value="CheY-like"/>
    <property type="match status" value="1"/>
</dbReference>
<reference evidence="11 12" key="1">
    <citation type="submission" date="2019-01" db="EMBL/GenBank/DDBJ databases">
        <title>Complete genome sequence of Cohnella hallensis HS21 isolated from Korean fir (Abies koreana) rhizospheric soil.</title>
        <authorList>
            <person name="Jiang L."/>
            <person name="Kang S.W."/>
            <person name="Kim S."/>
            <person name="Jung J."/>
            <person name="Kim C.Y."/>
            <person name="Kim D.H."/>
            <person name="Kim S.W."/>
            <person name="Lee J."/>
        </authorList>
    </citation>
    <scope>NUCLEOTIDE SEQUENCE [LARGE SCALE GENOMIC DNA]</scope>
    <source>
        <strain evidence="11 12">HS21</strain>
    </source>
</reference>
<evidence type="ECO:0000256" key="7">
    <source>
        <dbReference type="ARBA" id="ARBA00023163"/>
    </source>
</evidence>
<dbReference type="InterPro" id="IPR020449">
    <property type="entry name" value="Tscrpt_reg_AraC-type_HTH"/>
</dbReference>
<dbReference type="GO" id="GO:0043565">
    <property type="term" value="F:sequence-specific DNA binding"/>
    <property type="evidence" value="ECO:0007669"/>
    <property type="project" value="InterPro"/>
</dbReference>
<dbReference type="Pfam" id="PF00072">
    <property type="entry name" value="Response_reg"/>
    <property type="match status" value="1"/>
</dbReference>
<evidence type="ECO:0000256" key="8">
    <source>
        <dbReference type="PROSITE-ProRule" id="PRU00169"/>
    </source>
</evidence>
<feature type="domain" description="HTH araC/xylS-type" evidence="9">
    <location>
        <begin position="253"/>
        <end position="351"/>
    </location>
</feature>
<keyword evidence="3 8" id="KW-0597">Phosphoprotein</keyword>
<feature type="domain" description="Response regulatory" evidence="10">
    <location>
        <begin position="3"/>
        <end position="120"/>
    </location>
</feature>
<dbReference type="PANTHER" id="PTHR42713">
    <property type="entry name" value="HISTIDINE KINASE-RELATED"/>
    <property type="match status" value="1"/>
</dbReference>
<dbReference type="SMART" id="SM00342">
    <property type="entry name" value="HTH_ARAC"/>
    <property type="match status" value="1"/>
</dbReference>
<keyword evidence="7" id="KW-0804">Transcription</keyword>
<evidence type="ECO:0000256" key="2">
    <source>
        <dbReference type="ARBA" id="ARBA00022490"/>
    </source>
</evidence>
<dbReference type="SMART" id="SM00448">
    <property type="entry name" value="REC"/>
    <property type="match status" value="1"/>
</dbReference>
<keyword evidence="2" id="KW-0963">Cytoplasm</keyword>
<dbReference type="AlphaFoldDB" id="A0A3T1CZA8"/>
<dbReference type="RefSeq" id="WP_130605045.1">
    <property type="nucleotide sequence ID" value="NZ_AP019400.1"/>
</dbReference>
<dbReference type="InterPro" id="IPR011006">
    <property type="entry name" value="CheY-like_superfamily"/>
</dbReference>
<evidence type="ECO:0000259" key="9">
    <source>
        <dbReference type="PROSITE" id="PS01124"/>
    </source>
</evidence>
<name>A0A3T1CZA8_9BACL</name>
<evidence type="ECO:0000313" key="11">
    <source>
        <dbReference type="EMBL" id="BBI31180.1"/>
    </source>
</evidence>
<proteinExistence type="predicted"/>
<organism evidence="11 12">
    <name type="scientific">Cohnella abietis</name>
    <dbReference type="NCBI Taxonomy" id="2507935"/>
    <lineage>
        <taxon>Bacteria</taxon>
        <taxon>Bacillati</taxon>
        <taxon>Bacillota</taxon>
        <taxon>Bacilli</taxon>
        <taxon>Bacillales</taxon>
        <taxon>Paenibacillaceae</taxon>
        <taxon>Cohnella</taxon>
    </lineage>
</organism>
<evidence type="ECO:0000259" key="10">
    <source>
        <dbReference type="PROSITE" id="PS50110"/>
    </source>
</evidence>
<dbReference type="CDD" id="cd17536">
    <property type="entry name" value="REC_YesN-like"/>
    <property type="match status" value="1"/>
</dbReference>
<dbReference type="PRINTS" id="PR00032">
    <property type="entry name" value="HTHARAC"/>
</dbReference>
<evidence type="ECO:0000313" key="12">
    <source>
        <dbReference type="Proteomes" id="UP000289856"/>
    </source>
</evidence>
<dbReference type="KEGG" id="cohn:KCTCHS21_05790"/>
<dbReference type="GO" id="GO:0003700">
    <property type="term" value="F:DNA-binding transcription factor activity"/>
    <property type="evidence" value="ECO:0007669"/>
    <property type="project" value="InterPro"/>
</dbReference>
<dbReference type="GO" id="GO:0000160">
    <property type="term" value="P:phosphorelay signal transduction system"/>
    <property type="evidence" value="ECO:0007669"/>
    <property type="project" value="UniProtKB-KW"/>
</dbReference>
<dbReference type="SUPFAM" id="SSF46689">
    <property type="entry name" value="Homeodomain-like"/>
    <property type="match status" value="2"/>
</dbReference>
<dbReference type="Pfam" id="PF12833">
    <property type="entry name" value="HTH_18"/>
    <property type="match status" value="1"/>
</dbReference>
<keyword evidence="12" id="KW-1185">Reference proteome</keyword>
<sequence>MYEALIVDDERMIREDLKDFVNWQDYGFSKVRLARHGVEAMEITEGAFPDLILADINMPKMNGLELIRGLREQGFEGHFIVITAHGEFEYARQAISFGVKEYILKPIDFAKLNQIVRLISEELKEERGKGKDTQFALISKGLIRDILQAADSLRREDAQQAIETLFEKCLTLEQPLEALVILLQNTIVQAETMLNDRNPSYYASQQSVFLDLMTRLKECGTFAETRNLFDQLAAYISDFIETLDSSEGKGEFSHFKRLIKEHLSEDISLEWLSQRVHMSANYLSVAFKKETGENFNDYLTREKMLFARSLLLQRDKKINKVGALIGYANYRSFSRAFKNYFGCSPSDFRDKYSGH</sequence>
<dbReference type="InterPro" id="IPR001789">
    <property type="entry name" value="Sig_transdc_resp-reg_receiver"/>
</dbReference>
<dbReference type="InterPro" id="IPR051552">
    <property type="entry name" value="HptR"/>
</dbReference>
<dbReference type="InterPro" id="IPR018060">
    <property type="entry name" value="HTH_AraC"/>
</dbReference>
<protein>
    <submittedName>
        <fullName evidence="11">Putative transcriptional regulatory protein YesN</fullName>
    </submittedName>
</protein>
<evidence type="ECO:0000256" key="5">
    <source>
        <dbReference type="ARBA" id="ARBA00023015"/>
    </source>
</evidence>
<accession>A0A3T1CZA8</accession>
<keyword evidence="4" id="KW-0902">Two-component regulatory system</keyword>
<dbReference type="InterPro" id="IPR018062">
    <property type="entry name" value="HTH_AraC-typ_CS"/>
</dbReference>
<dbReference type="EMBL" id="AP019400">
    <property type="protein sequence ID" value="BBI31180.1"/>
    <property type="molecule type" value="Genomic_DNA"/>
</dbReference>
<keyword evidence="5" id="KW-0805">Transcription regulation</keyword>
<evidence type="ECO:0000256" key="1">
    <source>
        <dbReference type="ARBA" id="ARBA00004496"/>
    </source>
</evidence>
<dbReference type="OrthoDB" id="159632at2"/>
<dbReference type="Proteomes" id="UP000289856">
    <property type="component" value="Chromosome"/>
</dbReference>
<gene>
    <name evidence="11" type="primary">yesN</name>
    <name evidence="11" type="ORF">KCTCHS21_05790</name>
</gene>
<dbReference type="PROSITE" id="PS50110">
    <property type="entry name" value="RESPONSE_REGULATORY"/>
    <property type="match status" value="1"/>
</dbReference>
<feature type="modified residue" description="4-aspartylphosphate" evidence="8">
    <location>
        <position position="55"/>
    </location>
</feature>
<dbReference type="PROSITE" id="PS00041">
    <property type="entry name" value="HTH_ARAC_FAMILY_1"/>
    <property type="match status" value="1"/>
</dbReference>
<keyword evidence="6" id="KW-0238">DNA-binding</keyword>
<comment type="subcellular location">
    <subcellularLocation>
        <location evidence="1">Cytoplasm</location>
    </subcellularLocation>
</comment>
<dbReference type="GO" id="GO:0005737">
    <property type="term" value="C:cytoplasm"/>
    <property type="evidence" value="ECO:0007669"/>
    <property type="project" value="UniProtKB-SubCell"/>
</dbReference>
<dbReference type="Gene3D" id="1.10.10.60">
    <property type="entry name" value="Homeodomain-like"/>
    <property type="match status" value="2"/>
</dbReference>
<dbReference type="Gene3D" id="3.40.50.2300">
    <property type="match status" value="1"/>
</dbReference>
<dbReference type="PROSITE" id="PS01124">
    <property type="entry name" value="HTH_ARAC_FAMILY_2"/>
    <property type="match status" value="1"/>
</dbReference>
<evidence type="ECO:0000256" key="6">
    <source>
        <dbReference type="ARBA" id="ARBA00023125"/>
    </source>
</evidence>